<gene>
    <name evidence="9" type="ORF">Ocin01_17360</name>
</gene>
<evidence type="ECO:0000256" key="7">
    <source>
        <dbReference type="ARBA" id="ARBA00023033"/>
    </source>
</evidence>
<comment type="similarity">
    <text evidence="2">Belongs to the cytochrome P450 family.</text>
</comment>
<keyword evidence="8" id="KW-0472">Membrane</keyword>
<dbReference type="GO" id="GO:0016712">
    <property type="term" value="F:oxidoreductase activity, acting on paired donors, with incorporation or reduction of molecular oxygen, reduced flavin or flavoprotein as one donor, and incorporation of one atom of oxygen"/>
    <property type="evidence" value="ECO:0007669"/>
    <property type="project" value="TreeGrafter"/>
</dbReference>
<protein>
    <submittedName>
        <fullName evidence="9">Farnesoate epoxidase</fullName>
    </submittedName>
</protein>
<dbReference type="Proteomes" id="UP000094527">
    <property type="component" value="Unassembled WGS sequence"/>
</dbReference>
<dbReference type="InterPro" id="IPR001128">
    <property type="entry name" value="Cyt_P450"/>
</dbReference>
<keyword evidence="7" id="KW-0503">Monooxygenase</keyword>
<name>A0A1D2M8M4_ORCCI</name>
<keyword evidence="6" id="KW-0408">Iron</keyword>
<dbReference type="OMA" id="CIIVISI"/>
<keyword evidence="8" id="KW-0812">Transmembrane</keyword>
<evidence type="ECO:0000256" key="3">
    <source>
        <dbReference type="ARBA" id="ARBA00022617"/>
    </source>
</evidence>
<comment type="caution">
    <text evidence="9">The sequence shown here is derived from an EMBL/GenBank/DDBJ whole genome shotgun (WGS) entry which is preliminary data.</text>
</comment>
<evidence type="ECO:0000256" key="5">
    <source>
        <dbReference type="ARBA" id="ARBA00023002"/>
    </source>
</evidence>
<dbReference type="AlphaFoldDB" id="A0A1D2M8M4"/>
<dbReference type="PANTHER" id="PTHR24300">
    <property type="entry name" value="CYTOCHROME P450 508A4-RELATED"/>
    <property type="match status" value="1"/>
</dbReference>
<keyword evidence="3" id="KW-0349">Heme</keyword>
<feature type="transmembrane region" description="Helical" evidence="8">
    <location>
        <begin position="6"/>
        <end position="24"/>
    </location>
</feature>
<comment type="cofactor">
    <cofactor evidence="1">
        <name>heme</name>
        <dbReference type="ChEBI" id="CHEBI:30413"/>
    </cofactor>
</comment>
<dbReference type="InterPro" id="IPR036396">
    <property type="entry name" value="Cyt_P450_sf"/>
</dbReference>
<dbReference type="Gene3D" id="1.10.630.10">
    <property type="entry name" value="Cytochrome P450"/>
    <property type="match status" value="1"/>
</dbReference>
<sequence length="245" mass="27363">MVLLITLTQTAFAIIAVLLLYFCLKKTKRDPRYPPGPKSIPLLGNVLQLGKDPFGKLQKWAEKYGPIFSLKMGTQDTIVISDPKLVKELYSDINSTGRAANAVTNYFGNGYGIVQAQDHVWESQRRFTLRKLRDVGVLKSSIEGFIMEETATLVNFFNEHVGKPIPGIRLYNGPVVTALWRTISGESIDWVALEKPAMLKGVESLVDSLNKTASSGLFFASFLRHIAPGFFGWTDWVNSVNNFLF</sequence>
<dbReference type="GO" id="GO:0006805">
    <property type="term" value="P:xenobiotic metabolic process"/>
    <property type="evidence" value="ECO:0007669"/>
    <property type="project" value="TreeGrafter"/>
</dbReference>
<dbReference type="OrthoDB" id="1055148at2759"/>
<reference evidence="9 10" key="1">
    <citation type="journal article" date="2016" name="Genome Biol. Evol.">
        <title>Gene Family Evolution Reflects Adaptation to Soil Environmental Stressors in the Genome of the Collembolan Orchesella cincta.</title>
        <authorList>
            <person name="Faddeeva-Vakhrusheva A."/>
            <person name="Derks M.F."/>
            <person name="Anvar S.Y."/>
            <person name="Agamennone V."/>
            <person name="Suring W."/>
            <person name="Smit S."/>
            <person name="van Straalen N.M."/>
            <person name="Roelofs D."/>
        </authorList>
    </citation>
    <scope>NUCLEOTIDE SEQUENCE [LARGE SCALE GENOMIC DNA]</scope>
    <source>
        <tissue evidence="9">Mixed pool</tissue>
    </source>
</reference>
<dbReference type="GO" id="GO:0008395">
    <property type="term" value="F:steroid hydroxylase activity"/>
    <property type="evidence" value="ECO:0007669"/>
    <property type="project" value="TreeGrafter"/>
</dbReference>
<keyword evidence="8" id="KW-1133">Transmembrane helix</keyword>
<evidence type="ECO:0000256" key="6">
    <source>
        <dbReference type="ARBA" id="ARBA00023004"/>
    </source>
</evidence>
<dbReference type="PANTHER" id="PTHR24300:SF376">
    <property type="entry name" value="CYTOCHROME P450 15A1"/>
    <property type="match status" value="1"/>
</dbReference>
<dbReference type="GO" id="GO:0005737">
    <property type="term" value="C:cytoplasm"/>
    <property type="evidence" value="ECO:0007669"/>
    <property type="project" value="TreeGrafter"/>
</dbReference>
<evidence type="ECO:0000313" key="10">
    <source>
        <dbReference type="Proteomes" id="UP000094527"/>
    </source>
</evidence>
<evidence type="ECO:0000313" key="9">
    <source>
        <dbReference type="EMBL" id="ODM89320.1"/>
    </source>
</evidence>
<proteinExistence type="inferred from homology"/>
<dbReference type="InterPro" id="IPR050182">
    <property type="entry name" value="Cytochrome_P450_fam2"/>
</dbReference>
<evidence type="ECO:0000256" key="4">
    <source>
        <dbReference type="ARBA" id="ARBA00022723"/>
    </source>
</evidence>
<evidence type="ECO:0000256" key="8">
    <source>
        <dbReference type="SAM" id="Phobius"/>
    </source>
</evidence>
<dbReference type="STRING" id="48709.A0A1D2M8M4"/>
<keyword evidence="4" id="KW-0479">Metal-binding</keyword>
<organism evidence="9 10">
    <name type="scientific">Orchesella cincta</name>
    <name type="common">Springtail</name>
    <name type="synonym">Podura cincta</name>
    <dbReference type="NCBI Taxonomy" id="48709"/>
    <lineage>
        <taxon>Eukaryota</taxon>
        <taxon>Metazoa</taxon>
        <taxon>Ecdysozoa</taxon>
        <taxon>Arthropoda</taxon>
        <taxon>Hexapoda</taxon>
        <taxon>Collembola</taxon>
        <taxon>Entomobryomorpha</taxon>
        <taxon>Entomobryoidea</taxon>
        <taxon>Orchesellidae</taxon>
        <taxon>Orchesellinae</taxon>
        <taxon>Orchesella</taxon>
    </lineage>
</organism>
<dbReference type="SUPFAM" id="SSF48264">
    <property type="entry name" value="Cytochrome P450"/>
    <property type="match status" value="1"/>
</dbReference>
<dbReference type="Pfam" id="PF00067">
    <property type="entry name" value="p450"/>
    <property type="match status" value="1"/>
</dbReference>
<keyword evidence="10" id="KW-1185">Reference proteome</keyword>
<dbReference type="GO" id="GO:0005506">
    <property type="term" value="F:iron ion binding"/>
    <property type="evidence" value="ECO:0007669"/>
    <property type="project" value="InterPro"/>
</dbReference>
<dbReference type="EMBL" id="LJIJ01002720">
    <property type="protein sequence ID" value="ODM89320.1"/>
    <property type="molecule type" value="Genomic_DNA"/>
</dbReference>
<dbReference type="GO" id="GO:0006082">
    <property type="term" value="P:organic acid metabolic process"/>
    <property type="evidence" value="ECO:0007669"/>
    <property type="project" value="TreeGrafter"/>
</dbReference>
<dbReference type="GO" id="GO:0020037">
    <property type="term" value="F:heme binding"/>
    <property type="evidence" value="ECO:0007669"/>
    <property type="project" value="InterPro"/>
</dbReference>
<evidence type="ECO:0000256" key="2">
    <source>
        <dbReference type="ARBA" id="ARBA00010617"/>
    </source>
</evidence>
<keyword evidence="5" id="KW-0560">Oxidoreductase</keyword>
<evidence type="ECO:0000256" key="1">
    <source>
        <dbReference type="ARBA" id="ARBA00001971"/>
    </source>
</evidence>
<accession>A0A1D2M8M4</accession>